<protein>
    <submittedName>
        <fullName evidence="6">HTH-type transcriptional regulator YofA</fullName>
    </submittedName>
</protein>
<dbReference type="Gene3D" id="1.10.10.10">
    <property type="entry name" value="Winged helix-like DNA-binding domain superfamily/Winged helix DNA-binding domain"/>
    <property type="match status" value="1"/>
</dbReference>
<dbReference type="InterPro" id="IPR036388">
    <property type="entry name" value="WH-like_DNA-bd_sf"/>
</dbReference>
<evidence type="ECO:0000256" key="2">
    <source>
        <dbReference type="ARBA" id="ARBA00023015"/>
    </source>
</evidence>
<comment type="similarity">
    <text evidence="1">Belongs to the LysR transcriptional regulatory family.</text>
</comment>
<dbReference type="CDD" id="cd05466">
    <property type="entry name" value="PBP2_LTTR_substrate"/>
    <property type="match status" value="1"/>
</dbReference>
<keyword evidence="4" id="KW-0804">Transcription</keyword>
<proteinExistence type="inferred from homology"/>
<comment type="caution">
    <text evidence="6">The sequence shown here is derived from an EMBL/GenBank/DDBJ whole genome shotgun (WGS) entry which is preliminary data.</text>
</comment>
<dbReference type="InterPro" id="IPR036390">
    <property type="entry name" value="WH_DNA-bd_sf"/>
</dbReference>
<evidence type="ECO:0000313" key="7">
    <source>
        <dbReference type="Proteomes" id="UP000630615"/>
    </source>
</evidence>
<evidence type="ECO:0000313" key="6">
    <source>
        <dbReference type="EMBL" id="GGC92378.1"/>
    </source>
</evidence>
<dbReference type="PANTHER" id="PTHR30126">
    <property type="entry name" value="HTH-TYPE TRANSCRIPTIONAL REGULATOR"/>
    <property type="match status" value="1"/>
</dbReference>
<dbReference type="PRINTS" id="PR00039">
    <property type="entry name" value="HTHLYSR"/>
</dbReference>
<feature type="domain" description="HTH lysR-type" evidence="5">
    <location>
        <begin position="1"/>
        <end position="58"/>
    </location>
</feature>
<dbReference type="SUPFAM" id="SSF46785">
    <property type="entry name" value="Winged helix' DNA-binding domain"/>
    <property type="match status" value="1"/>
</dbReference>
<dbReference type="PROSITE" id="PS50931">
    <property type="entry name" value="HTH_LYSR"/>
    <property type="match status" value="1"/>
</dbReference>
<evidence type="ECO:0000256" key="3">
    <source>
        <dbReference type="ARBA" id="ARBA00023125"/>
    </source>
</evidence>
<dbReference type="RefSeq" id="WP_088270147.1">
    <property type="nucleotide sequence ID" value="NZ_BMKI01000004.1"/>
</dbReference>
<name>A0ABQ1P7W8_9ENTE</name>
<reference evidence="7" key="1">
    <citation type="journal article" date="2019" name="Int. J. Syst. Evol. Microbiol.">
        <title>The Global Catalogue of Microorganisms (GCM) 10K type strain sequencing project: providing services to taxonomists for standard genome sequencing and annotation.</title>
        <authorList>
            <consortium name="The Broad Institute Genomics Platform"/>
            <consortium name="The Broad Institute Genome Sequencing Center for Infectious Disease"/>
            <person name="Wu L."/>
            <person name="Ma J."/>
        </authorList>
    </citation>
    <scope>NUCLEOTIDE SEQUENCE [LARGE SCALE GENOMIC DNA]</scope>
    <source>
        <strain evidence="7">CGMCC 1.15942</strain>
    </source>
</reference>
<dbReference type="PANTHER" id="PTHR30126:SF93">
    <property type="entry name" value="HTH LYSR-TYPE DOMAIN-CONTAINING PROTEIN"/>
    <property type="match status" value="1"/>
</dbReference>
<gene>
    <name evidence="6" type="primary">yofA</name>
    <name evidence="6" type="ORF">GCM10011573_22480</name>
</gene>
<dbReference type="EMBL" id="BMKI01000004">
    <property type="protein sequence ID" value="GGC92378.1"/>
    <property type="molecule type" value="Genomic_DNA"/>
</dbReference>
<accession>A0ABQ1P7W8</accession>
<dbReference type="Pfam" id="PF03466">
    <property type="entry name" value="LysR_substrate"/>
    <property type="match status" value="1"/>
</dbReference>
<organism evidence="6 7">
    <name type="scientific">Enterococcus wangshanyuanii</name>
    <dbReference type="NCBI Taxonomy" id="2005703"/>
    <lineage>
        <taxon>Bacteria</taxon>
        <taxon>Bacillati</taxon>
        <taxon>Bacillota</taxon>
        <taxon>Bacilli</taxon>
        <taxon>Lactobacillales</taxon>
        <taxon>Enterococcaceae</taxon>
        <taxon>Enterococcus</taxon>
    </lineage>
</organism>
<evidence type="ECO:0000256" key="4">
    <source>
        <dbReference type="ARBA" id="ARBA00023163"/>
    </source>
</evidence>
<evidence type="ECO:0000256" key="1">
    <source>
        <dbReference type="ARBA" id="ARBA00009437"/>
    </source>
</evidence>
<sequence length="262" mass="30122">METNDLKIFYEVAQLRSTIKAAEKLNYVQSTVSKKIARLENQLGKKLFHRTNRGMTLTKEGEQFLTYAAQILATVSELEEAFQIEETQIRIGSTQSITKNHLQRYIFDETVEICIKSITELIQGIKAGTIDFMIVNKKIKDQQLKETQRIEEKIVWTQAKGNNTELFKNKILISRDKDCPYRKATLDILNEEKQLEISIIELDTLDIMLTMLETNKAAAILPKQLVTANEKLQELPNQVPNQGTIYVYAGKKNPINKKFKLL</sequence>
<dbReference type="Pfam" id="PF00126">
    <property type="entry name" value="HTH_1"/>
    <property type="match status" value="1"/>
</dbReference>
<dbReference type="Proteomes" id="UP000630615">
    <property type="component" value="Unassembled WGS sequence"/>
</dbReference>
<dbReference type="SUPFAM" id="SSF53850">
    <property type="entry name" value="Periplasmic binding protein-like II"/>
    <property type="match status" value="1"/>
</dbReference>
<dbReference type="InterPro" id="IPR000847">
    <property type="entry name" value="LysR_HTH_N"/>
</dbReference>
<evidence type="ECO:0000259" key="5">
    <source>
        <dbReference type="PROSITE" id="PS50931"/>
    </source>
</evidence>
<keyword evidence="7" id="KW-1185">Reference proteome</keyword>
<dbReference type="Gene3D" id="3.40.190.290">
    <property type="match status" value="1"/>
</dbReference>
<keyword evidence="2" id="KW-0805">Transcription regulation</keyword>
<dbReference type="InterPro" id="IPR005119">
    <property type="entry name" value="LysR_subst-bd"/>
</dbReference>
<keyword evidence="3" id="KW-0238">DNA-binding</keyword>